<dbReference type="Proteomes" id="UP000830671">
    <property type="component" value="Chromosome 11"/>
</dbReference>
<dbReference type="EMBL" id="CP019473">
    <property type="protein sequence ID" value="UQC76854.1"/>
    <property type="molecule type" value="Genomic_DNA"/>
</dbReference>
<keyword evidence="3" id="KW-1185">Reference proteome</keyword>
<feature type="region of interest" description="Disordered" evidence="1">
    <location>
        <begin position="1"/>
        <end position="24"/>
    </location>
</feature>
<reference evidence="2" key="1">
    <citation type="journal article" date="2021" name="Mol. Plant Microbe Interact.">
        <title>Complete Genome Sequence of the Plant-Pathogenic Fungus Colletotrichum lupini.</title>
        <authorList>
            <person name="Baroncelli R."/>
            <person name="Pensec F."/>
            <person name="Da Lio D."/>
            <person name="Boufleur T."/>
            <person name="Vicente I."/>
            <person name="Sarrocco S."/>
            <person name="Picot A."/>
            <person name="Baraldi E."/>
            <person name="Sukno S."/>
            <person name="Thon M."/>
            <person name="Le Floch G."/>
        </authorList>
    </citation>
    <scope>NUCLEOTIDE SEQUENCE</scope>
    <source>
        <strain evidence="2">IMI 504893</strain>
    </source>
</reference>
<evidence type="ECO:0000313" key="3">
    <source>
        <dbReference type="Proteomes" id="UP000830671"/>
    </source>
</evidence>
<dbReference type="RefSeq" id="XP_049138495.1">
    <property type="nucleotide sequence ID" value="XM_049297271.1"/>
</dbReference>
<accession>A0A9Q8WB60</accession>
<feature type="compositionally biased region" description="Low complexity" evidence="1">
    <location>
        <begin position="1"/>
        <end position="15"/>
    </location>
</feature>
<dbReference type="GeneID" id="73352281"/>
<dbReference type="KEGG" id="clup:CLUP02_18369"/>
<proteinExistence type="predicted"/>
<evidence type="ECO:0000256" key="1">
    <source>
        <dbReference type="SAM" id="MobiDB-lite"/>
    </source>
</evidence>
<organism evidence="2 3">
    <name type="scientific">Colletotrichum lupini</name>
    <dbReference type="NCBI Taxonomy" id="145971"/>
    <lineage>
        <taxon>Eukaryota</taxon>
        <taxon>Fungi</taxon>
        <taxon>Dikarya</taxon>
        <taxon>Ascomycota</taxon>
        <taxon>Pezizomycotina</taxon>
        <taxon>Sordariomycetes</taxon>
        <taxon>Hypocreomycetidae</taxon>
        <taxon>Glomerellales</taxon>
        <taxon>Glomerellaceae</taxon>
        <taxon>Colletotrichum</taxon>
        <taxon>Colletotrichum acutatum species complex</taxon>
    </lineage>
</organism>
<gene>
    <name evidence="2" type="ORF">CLUP02_18369</name>
</gene>
<sequence>MLLSSPMSTSSIDSSCEGTASAKHMSGLSTSNINSSIALKYPIVNQVTVIFHSFGDEWRGESNNYVVNYNVVTNRIFADYDSLVTWSRRPPVLSRTRSTLELRPVAALVW</sequence>
<dbReference type="AlphaFoldDB" id="A0A9Q8WB60"/>
<name>A0A9Q8WB60_9PEZI</name>
<protein>
    <submittedName>
        <fullName evidence="2">Uncharacterized protein</fullName>
    </submittedName>
</protein>
<evidence type="ECO:0000313" key="2">
    <source>
        <dbReference type="EMBL" id="UQC76854.1"/>
    </source>
</evidence>